<feature type="region of interest" description="Disordered" evidence="1">
    <location>
        <begin position="327"/>
        <end position="384"/>
    </location>
</feature>
<keyword evidence="3" id="KW-1185">Reference proteome</keyword>
<reference evidence="2" key="2">
    <citation type="submission" date="2023-05" db="EMBL/GenBank/DDBJ databases">
        <authorList>
            <consortium name="Lawrence Berkeley National Laboratory"/>
            <person name="Steindorff A."/>
            <person name="Hensen N."/>
            <person name="Bonometti L."/>
            <person name="Westerberg I."/>
            <person name="Brannstrom I.O."/>
            <person name="Guillou S."/>
            <person name="Cros-Aarteil S."/>
            <person name="Calhoun S."/>
            <person name="Haridas S."/>
            <person name="Kuo A."/>
            <person name="Mondo S."/>
            <person name="Pangilinan J."/>
            <person name="Riley R."/>
            <person name="Labutti K."/>
            <person name="Andreopoulos B."/>
            <person name="Lipzen A."/>
            <person name="Chen C."/>
            <person name="Yanf M."/>
            <person name="Daum C."/>
            <person name="Ng V."/>
            <person name="Clum A."/>
            <person name="Ohm R."/>
            <person name="Martin F."/>
            <person name="Silar P."/>
            <person name="Natvig D."/>
            <person name="Lalanne C."/>
            <person name="Gautier V."/>
            <person name="Ament-Velasquez S.L."/>
            <person name="Kruys A."/>
            <person name="Hutchinson M.I."/>
            <person name="Powell A.J."/>
            <person name="Barry K."/>
            <person name="Miller A.N."/>
            <person name="Grigoriev I.V."/>
            <person name="Debuchy R."/>
            <person name="Gladieux P."/>
            <person name="Thoren M.H."/>
            <person name="Johannesson H."/>
        </authorList>
    </citation>
    <scope>NUCLEOTIDE SEQUENCE</scope>
    <source>
        <strain evidence="2">PSN293</strain>
    </source>
</reference>
<gene>
    <name evidence="2" type="ORF">QBC37DRAFT_450399</name>
</gene>
<feature type="compositionally biased region" description="Polar residues" evidence="1">
    <location>
        <begin position="48"/>
        <end position="85"/>
    </location>
</feature>
<dbReference type="Proteomes" id="UP001301769">
    <property type="component" value="Unassembled WGS sequence"/>
</dbReference>
<evidence type="ECO:0000313" key="2">
    <source>
        <dbReference type="EMBL" id="KAK4209451.1"/>
    </source>
</evidence>
<sequence>MTSQFEKRNRGGHQGPRQNIRPKPIVSDGGGNDRGVQPFPPPSAASVKPQNPLQRQQPQIMTEMASPSPSRTSSQVMAKTTTTNKPLPPIPEPLTSAALLLTLDTFHRSLSHTRYAVSGTAALAVWGYTGRLPNRVSVLCCSSDKQIIRTWAKVAGWYLYPSTPDVIGLPSNQQGLIRRIKLKGIDSEEAFEAQERVSPADLLSTESGIIPTQATVLTPTALLNHFAMQYLVHSQQGTAQHTQKAGDIGNHIIWILERMNSSLQLVSQLQRKPTGVVELFIPPTGREVSRLLWYAVDKKFRARFDGQFPGAVHLWTRCGLDYSDQDEEENFCPLSPAPLRRPSMNTVTTGRTSTSSKRRGIYSSSSGSTSRSTSSPSPADRRSPSLIAVDERDDDMHDELGLNDWQLPDDLKIMMDQAAAEYHGRDMWR</sequence>
<dbReference type="EMBL" id="MU858204">
    <property type="protein sequence ID" value="KAK4209451.1"/>
    <property type="molecule type" value="Genomic_DNA"/>
</dbReference>
<name>A0AAN7B1P2_9PEZI</name>
<feature type="region of interest" description="Disordered" evidence="1">
    <location>
        <begin position="1"/>
        <end position="90"/>
    </location>
</feature>
<proteinExistence type="predicted"/>
<accession>A0AAN7B1P2</accession>
<organism evidence="2 3">
    <name type="scientific">Rhypophila decipiens</name>
    <dbReference type="NCBI Taxonomy" id="261697"/>
    <lineage>
        <taxon>Eukaryota</taxon>
        <taxon>Fungi</taxon>
        <taxon>Dikarya</taxon>
        <taxon>Ascomycota</taxon>
        <taxon>Pezizomycotina</taxon>
        <taxon>Sordariomycetes</taxon>
        <taxon>Sordariomycetidae</taxon>
        <taxon>Sordariales</taxon>
        <taxon>Naviculisporaceae</taxon>
        <taxon>Rhypophila</taxon>
    </lineage>
</organism>
<evidence type="ECO:0000313" key="3">
    <source>
        <dbReference type="Proteomes" id="UP001301769"/>
    </source>
</evidence>
<dbReference type="AlphaFoldDB" id="A0AAN7B1P2"/>
<evidence type="ECO:0000256" key="1">
    <source>
        <dbReference type="SAM" id="MobiDB-lite"/>
    </source>
</evidence>
<comment type="caution">
    <text evidence="2">The sequence shown here is derived from an EMBL/GenBank/DDBJ whole genome shotgun (WGS) entry which is preliminary data.</text>
</comment>
<feature type="compositionally biased region" description="Low complexity" evidence="1">
    <location>
        <begin position="346"/>
        <end position="378"/>
    </location>
</feature>
<reference evidence="2" key="1">
    <citation type="journal article" date="2023" name="Mol. Phylogenet. Evol.">
        <title>Genome-scale phylogeny and comparative genomics of the fungal order Sordariales.</title>
        <authorList>
            <person name="Hensen N."/>
            <person name="Bonometti L."/>
            <person name="Westerberg I."/>
            <person name="Brannstrom I.O."/>
            <person name="Guillou S."/>
            <person name="Cros-Aarteil S."/>
            <person name="Calhoun S."/>
            <person name="Haridas S."/>
            <person name="Kuo A."/>
            <person name="Mondo S."/>
            <person name="Pangilinan J."/>
            <person name="Riley R."/>
            <person name="LaButti K."/>
            <person name="Andreopoulos B."/>
            <person name="Lipzen A."/>
            <person name="Chen C."/>
            <person name="Yan M."/>
            <person name="Daum C."/>
            <person name="Ng V."/>
            <person name="Clum A."/>
            <person name="Steindorff A."/>
            <person name="Ohm R.A."/>
            <person name="Martin F."/>
            <person name="Silar P."/>
            <person name="Natvig D.O."/>
            <person name="Lalanne C."/>
            <person name="Gautier V."/>
            <person name="Ament-Velasquez S.L."/>
            <person name="Kruys A."/>
            <person name="Hutchinson M.I."/>
            <person name="Powell A.J."/>
            <person name="Barry K."/>
            <person name="Miller A.N."/>
            <person name="Grigoriev I.V."/>
            <person name="Debuchy R."/>
            <person name="Gladieux P."/>
            <person name="Hiltunen Thoren M."/>
            <person name="Johannesson H."/>
        </authorList>
    </citation>
    <scope>NUCLEOTIDE SEQUENCE</scope>
    <source>
        <strain evidence="2">PSN293</strain>
    </source>
</reference>
<protein>
    <submittedName>
        <fullName evidence="2">Uncharacterized protein</fullName>
    </submittedName>
</protein>